<evidence type="ECO:0000256" key="2">
    <source>
        <dbReference type="ARBA" id="ARBA00022516"/>
    </source>
</evidence>
<dbReference type="InterPro" id="IPR013120">
    <property type="entry name" value="FAR_NAD-bd"/>
</dbReference>
<comment type="similarity">
    <text evidence="1 4">Belongs to the fatty acyl-CoA reductase family.</text>
</comment>
<dbReference type="PROSITE" id="PS51257">
    <property type="entry name" value="PROKAR_LIPOPROTEIN"/>
    <property type="match status" value="1"/>
</dbReference>
<dbReference type="CDD" id="cd09071">
    <property type="entry name" value="FAR_C"/>
    <property type="match status" value="1"/>
</dbReference>
<dbReference type="RefSeq" id="XP_016836800.1">
    <property type="nucleotide sequence ID" value="XM_016981311.3"/>
</dbReference>
<feature type="transmembrane region" description="Helical" evidence="4">
    <location>
        <begin position="472"/>
        <end position="492"/>
    </location>
</feature>
<dbReference type="PANTHER" id="PTHR11011:SF116">
    <property type="entry name" value="FATTY ACYL-COA REDUCTASE CG5065-RELATED"/>
    <property type="match status" value="1"/>
</dbReference>
<evidence type="ECO:0000259" key="5">
    <source>
        <dbReference type="Pfam" id="PF03015"/>
    </source>
</evidence>
<comment type="function">
    <text evidence="4">Catalyzes the reduction of fatty acyl-CoA to fatty alcohols.</text>
</comment>
<feature type="transmembrane region" description="Helical" evidence="4">
    <location>
        <begin position="498"/>
        <end position="513"/>
    </location>
</feature>
<dbReference type="InterPro" id="IPR033640">
    <property type="entry name" value="FAR_C"/>
</dbReference>
<dbReference type="EC" id="1.2.1.84" evidence="4"/>
<organism evidence="7 8">
    <name type="scientific">Nasonia vitripennis</name>
    <name type="common">Parasitic wasp</name>
    <dbReference type="NCBI Taxonomy" id="7425"/>
    <lineage>
        <taxon>Eukaryota</taxon>
        <taxon>Metazoa</taxon>
        <taxon>Ecdysozoa</taxon>
        <taxon>Arthropoda</taxon>
        <taxon>Hexapoda</taxon>
        <taxon>Insecta</taxon>
        <taxon>Pterygota</taxon>
        <taxon>Neoptera</taxon>
        <taxon>Endopterygota</taxon>
        <taxon>Hymenoptera</taxon>
        <taxon>Apocrita</taxon>
        <taxon>Proctotrupomorpha</taxon>
        <taxon>Chalcidoidea</taxon>
        <taxon>Pteromalidae</taxon>
        <taxon>Pteromalinae</taxon>
        <taxon>Nasonia</taxon>
    </lineage>
</organism>
<dbReference type="InterPro" id="IPR036291">
    <property type="entry name" value="NAD(P)-bd_dom_sf"/>
</dbReference>
<dbReference type="Pfam" id="PF03015">
    <property type="entry name" value="Sterile"/>
    <property type="match status" value="1"/>
</dbReference>
<reference evidence="7" key="1">
    <citation type="submission" date="2021-01" db="UniProtKB">
        <authorList>
            <consortium name="EnsemblMetazoa"/>
        </authorList>
    </citation>
    <scope>IDENTIFICATION</scope>
</reference>
<keyword evidence="4" id="KW-0521">NADP</keyword>
<dbReference type="Gene3D" id="3.40.50.720">
    <property type="entry name" value="NAD(P)-binding Rossmann-like Domain"/>
    <property type="match status" value="1"/>
</dbReference>
<dbReference type="Proteomes" id="UP000002358">
    <property type="component" value="Chromosome 1"/>
</dbReference>
<dbReference type="EnsemblMetazoa" id="XM_016981311">
    <property type="protein sequence ID" value="XP_016836800"/>
    <property type="gene ID" value="LOC100117760"/>
</dbReference>
<dbReference type="RefSeq" id="XP_016836801.1">
    <property type="nucleotide sequence ID" value="XM_016981312.3"/>
</dbReference>
<evidence type="ECO:0000313" key="7">
    <source>
        <dbReference type="EnsemblMetazoa" id="XP_016836800"/>
    </source>
</evidence>
<dbReference type="SUPFAM" id="SSF51735">
    <property type="entry name" value="NAD(P)-binding Rossmann-fold domains"/>
    <property type="match status" value="1"/>
</dbReference>
<dbReference type="GeneID" id="100117760"/>
<dbReference type="FunCoup" id="A0A7M7IKK2">
    <property type="interactions" value="3"/>
</dbReference>
<dbReference type="KEGG" id="nvi:100117760"/>
<dbReference type="EnsemblMetazoa" id="XM_016981312">
    <property type="protein sequence ID" value="XP_016836801"/>
    <property type="gene ID" value="LOC100117760"/>
</dbReference>
<dbReference type="GO" id="GO:0102965">
    <property type="term" value="F:alcohol-forming long-chain fatty acyl-CoA reductase activity"/>
    <property type="evidence" value="ECO:0007669"/>
    <property type="project" value="UniProtKB-EC"/>
</dbReference>
<dbReference type="AlphaFoldDB" id="A0A7M7IKK2"/>
<dbReference type="GO" id="GO:0035336">
    <property type="term" value="P:long-chain fatty-acyl-CoA metabolic process"/>
    <property type="evidence" value="ECO:0007669"/>
    <property type="project" value="TreeGrafter"/>
</dbReference>
<keyword evidence="8" id="KW-1185">Reference proteome</keyword>
<dbReference type="OrthoDB" id="429813at2759"/>
<feature type="domain" description="Thioester reductase (TE)" evidence="6">
    <location>
        <begin position="17"/>
        <end position="293"/>
    </location>
</feature>
<comment type="catalytic activity">
    <reaction evidence="4">
        <text>a long-chain fatty acyl-CoA + 2 NADPH + 2 H(+) = a long-chain primary fatty alcohol + 2 NADP(+) + CoA</text>
        <dbReference type="Rhea" id="RHEA:52716"/>
        <dbReference type="ChEBI" id="CHEBI:15378"/>
        <dbReference type="ChEBI" id="CHEBI:57287"/>
        <dbReference type="ChEBI" id="CHEBI:57783"/>
        <dbReference type="ChEBI" id="CHEBI:58349"/>
        <dbReference type="ChEBI" id="CHEBI:77396"/>
        <dbReference type="ChEBI" id="CHEBI:83139"/>
        <dbReference type="EC" id="1.2.1.84"/>
    </reaction>
</comment>
<keyword evidence="3 4" id="KW-0443">Lipid metabolism</keyword>
<keyword evidence="4" id="KW-0560">Oxidoreductase</keyword>
<evidence type="ECO:0000256" key="4">
    <source>
        <dbReference type="RuleBase" id="RU363097"/>
    </source>
</evidence>
<dbReference type="InParanoid" id="A0A7M7IKK2"/>
<dbReference type="GO" id="GO:0005777">
    <property type="term" value="C:peroxisome"/>
    <property type="evidence" value="ECO:0007669"/>
    <property type="project" value="TreeGrafter"/>
</dbReference>
<dbReference type="SMR" id="A0A7M7IKK2"/>
<keyword evidence="4" id="KW-0812">Transmembrane</keyword>
<dbReference type="CDD" id="cd05236">
    <property type="entry name" value="FAR-N_SDR_e"/>
    <property type="match status" value="1"/>
</dbReference>
<evidence type="ECO:0000259" key="6">
    <source>
        <dbReference type="Pfam" id="PF07993"/>
    </source>
</evidence>
<protein>
    <recommendedName>
        <fullName evidence="4">Fatty acyl-CoA reductase</fullName>
        <ecNumber evidence="4">1.2.1.84</ecNumber>
    </recommendedName>
</protein>
<dbReference type="Pfam" id="PF07993">
    <property type="entry name" value="NAD_binding_4"/>
    <property type="match status" value="1"/>
</dbReference>
<evidence type="ECO:0000256" key="1">
    <source>
        <dbReference type="ARBA" id="ARBA00005928"/>
    </source>
</evidence>
<keyword evidence="2 4" id="KW-0444">Lipid biosynthesis</keyword>
<feature type="domain" description="Fatty acyl-CoA reductase C-terminal" evidence="5">
    <location>
        <begin position="363"/>
        <end position="455"/>
    </location>
</feature>
<keyword evidence="4" id="KW-0472">Membrane</keyword>
<name>A0A7M7IKK2_NASVI</name>
<dbReference type="InterPro" id="IPR026055">
    <property type="entry name" value="FAR"/>
</dbReference>
<evidence type="ECO:0000313" key="8">
    <source>
        <dbReference type="Proteomes" id="UP000002358"/>
    </source>
</evidence>
<dbReference type="GO" id="GO:0080019">
    <property type="term" value="F:alcohol-forming very long-chain fatty acyl-CoA reductase activity"/>
    <property type="evidence" value="ECO:0007669"/>
    <property type="project" value="InterPro"/>
</dbReference>
<sequence>MPPRSISEMTADSCVFLTGVTGFVGGCLLERICKLEPGPARVYVLVRRKLGVEPQSRLEKMFSSPLFSGIPASKLQRVQAMEGDVGSNEPDLGLSPKDVQILVDNCTHVYHSAAFISFAAQLEQAIRINLCGSRAVLHLARRMKKIRAMVHVSSAYVNCTIGTENSEFEERVYPVEYDVDPVDVLNAVTTMSPQEVEKEYGELIRRHPNTYAFSKHLTENLLARERGHVPLSIVRPSVILNSWREPFVGWVDNVNSGACGYIAGVAKGIFCTFQARADMVMDVIPVDMVVSTILAAAWKAELEPERLHVLHCTSGTANPLTWGRYADGIIKAAREHPCHSVAWYPRTTLRESRLRTELVMFIFQMIPAIFIHLFAKLAKPEHSLIDIQRRYAKGGKYTSYFSVREWQFSRKTSDELAAMLTEEERDRHPMDPRLLDWDKYLEGCVIGTRTYFHKEPAKTTDRARRQMARLRVVAALSPVLSFTGLCGCLALLMGIHWAIAVPLAAFVVMLLVWL</sequence>
<accession>A0A7M7IKK2</accession>
<feature type="transmembrane region" description="Helical" evidence="4">
    <location>
        <begin position="358"/>
        <end position="375"/>
    </location>
</feature>
<dbReference type="PANTHER" id="PTHR11011">
    <property type="entry name" value="MALE STERILITY PROTEIN 2-RELATED"/>
    <property type="match status" value="1"/>
</dbReference>
<evidence type="ECO:0000256" key="3">
    <source>
        <dbReference type="ARBA" id="ARBA00023098"/>
    </source>
</evidence>
<keyword evidence="4" id="KW-1133">Transmembrane helix</keyword>
<proteinExistence type="inferred from homology"/>